<dbReference type="GO" id="GO:0006351">
    <property type="term" value="P:DNA-templated transcription"/>
    <property type="evidence" value="ECO:0007669"/>
    <property type="project" value="InterPro"/>
</dbReference>
<keyword evidence="4" id="KW-0805">Transcription regulation</keyword>
<keyword evidence="11" id="KW-1185">Reference proteome</keyword>
<organism evidence="10 11">
    <name type="scientific">Jimgerdemannia flammicorona</name>
    <dbReference type="NCBI Taxonomy" id="994334"/>
    <lineage>
        <taxon>Eukaryota</taxon>
        <taxon>Fungi</taxon>
        <taxon>Fungi incertae sedis</taxon>
        <taxon>Mucoromycota</taxon>
        <taxon>Mucoromycotina</taxon>
        <taxon>Endogonomycetes</taxon>
        <taxon>Endogonales</taxon>
        <taxon>Endogonaceae</taxon>
        <taxon>Jimgerdemannia</taxon>
    </lineage>
</organism>
<dbReference type="GO" id="GO:0000981">
    <property type="term" value="F:DNA-binding transcription factor activity, RNA polymerase II-specific"/>
    <property type="evidence" value="ECO:0007669"/>
    <property type="project" value="InterPro"/>
</dbReference>
<evidence type="ECO:0000256" key="6">
    <source>
        <dbReference type="ARBA" id="ARBA00023163"/>
    </source>
</evidence>
<dbReference type="PANTHER" id="PTHR31313">
    <property type="entry name" value="TY1 ENHANCER ACTIVATOR"/>
    <property type="match status" value="1"/>
</dbReference>
<dbReference type="InterPro" id="IPR001138">
    <property type="entry name" value="Zn2Cys6_DnaBD"/>
</dbReference>
<dbReference type="Pfam" id="PF00172">
    <property type="entry name" value="Zn_clus"/>
    <property type="match status" value="1"/>
</dbReference>
<dbReference type="AlphaFoldDB" id="A0A433QT53"/>
<evidence type="ECO:0000256" key="7">
    <source>
        <dbReference type="ARBA" id="ARBA00023242"/>
    </source>
</evidence>
<dbReference type="InterPro" id="IPR007219">
    <property type="entry name" value="XnlR_reg_dom"/>
</dbReference>
<keyword evidence="7" id="KW-0539">Nucleus</keyword>
<evidence type="ECO:0000259" key="9">
    <source>
        <dbReference type="PROSITE" id="PS50048"/>
    </source>
</evidence>
<evidence type="ECO:0000256" key="3">
    <source>
        <dbReference type="ARBA" id="ARBA00022833"/>
    </source>
</evidence>
<dbReference type="InterPro" id="IPR036864">
    <property type="entry name" value="Zn2-C6_fun-type_DNA-bd_sf"/>
</dbReference>
<proteinExistence type="predicted"/>
<dbReference type="PANTHER" id="PTHR31313:SF81">
    <property type="entry name" value="TY1 ENHANCER ACTIVATOR"/>
    <property type="match status" value="1"/>
</dbReference>
<feature type="domain" description="Zn(2)-C6 fungal-type" evidence="9">
    <location>
        <begin position="28"/>
        <end position="58"/>
    </location>
</feature>
<gene>
    <name evidence="10" type="ORF">BC938DRAFT_473655</name>
</gene>
<evidence type="ECO:0000313" key="10">
    <source>
        <dbReference type="EMBL" id="RUS32969.1"/>
    </source>
</evidence>
<comment type="subcellular location">
    <subcellularLocation>
        <location evidence="1">Nucleus</location>
    </subcellularLocation>
</comment>
<dbReference type="InterPro" id="IPR051615">
    <property type="entry name" value="Transcr_Regulatory_Elem"/>
</dbReference>
<dbReference type="CDD" id="cd12148">
    <property type="entry name" value="fungal_TF_MHR"/>
    <property type="match status" value="1"/>
</dbReference>
<feature type="region of interest" description="Disordered" evidence="8">
    <location>
        <begin position="700"/>
        <end position="723"/>
    </location>
</feature>
<feature type="region of interest" description="Disordered" evidence="8">
    <location>
        <begin position="1"/>
        <end position="20"/>
    </location>
</feature>
<reference evidence="10 11" key="1">
    <citation type="journal article" date="2018" name="New Phytol.">
        <title>Phylogenomics of Endogonaceae and evolution of mycorrhizas within Mucoromycota.</title>
        <authorList>
            <person name="Chang Y."/>
            <person name="Desiro A."/>
            <person name="Na H."/>
            <person name="Sandor L."/>
            <person name="Lipzen A."/>
            <person name="Clum A."/>
            <person name="Barry K."/>
            <person name="Grigoriev I.V."/>
            <person name="Martin F.M."/>
            <person name="Stajich J.E."/>
            <person name="Smith M.E."/>
            <person name="Bonito G."/>
            <person name="Spatafora J.W."/>
        </authorList>
    </citation>
    <scope>NUCLEOTIDE SEQUENCE [LARGE SCALE GENOMIC DNA]</scope>
    <source>
        <strain evidence="10 11">AD002</strain>
    </source>
</reference>
<evidence type="ECO:0000256" key="1">
    <source>
        <dbReference type="ARBA" id="ARBA00004123"/>
    </source>
</evidence>
<evidence type="ECO:0000256" key="4">
    <source>
        <dbReference type="ARBA" id="ARBA00023015"/>
    </source>
</evidence>
<feature type="compositionally biased region" description="Low complexity" evidence="8">
    <location>
        <begin position="704"/>
        <end position="718"/>
    </location>
</feature>
<keyword evidence="2" id="KW-0479">Metal-binding</keyword>
<dbReference type="PROSITE" id="PS00463">
    <property type="entry name" value="ZN2_CY6_FUNGAL_1"/>
    <property type="match status" value="1"/>
</dbReference>
<evidence type="ECO:0000256" key="8">
    <source>
        <dbReference type="SAM" id="MobiDB-lite"/>
    </source>
</evidence>
<evidence type="ECO:0000256" key="2">
    <source>
        <dbReference type="ARBA" id="ARBA00022723"/>
    </source>
</evidence>
<feature type="region of interest" description="Disordered" evidence="8">
    <location>
        <begin position="189"/>
        <end position="223"/>
    </location>
</feature>
<comment type="caution">
    <text evidence="10">The sequence shown here is derived from an EMBL/GenBank/DDBJ whole genome shotgun (WGS) entry which is preliminary data.</text>
</comment>
<accession>A0A433QT53</accession>
<sequence length="812" mass="92828">MDCDQNMHTPQDSAQASQTSKRIRMTMACERCRSKKVKCDFVHPQCTRCQTAKSPCSYAGTPSQVDLFSFVRLTDTVEVLQDKVASIETDMRDMQSNTQLIIEELRSKRTYPFDDHKPIHPSNPPPHLPMYRTPSRLTFGGLTSDMDPMQHNWQITLTQRGIRIDTNIASIPDLYDILLKGVNRLSIRSDSPQVPATKSKHRPNENPDSPISSPPSAPGSPEDIESAVVVRNYPFWKPSTLSFPLYNVWESEADHRTLSQVDAEQIPQETVDRLMDDYVDCILVMQLPDKRGFLAQYYNRTLDPLVSNAILSWTARHSAIYHNRFPGKDPNTVGEHFFQRAKNLLKDRVFESSIVTIHALLMMYLYQVGKMGPTRQETQSEAYLFLGMANRMSLDLKLHQPKPDLDPISQETYRRFFWTGYFLELLASAHMEKPSIVPDRDTITIAGCRPMDHEDDDTRYKVEFIFHRHRIALIYRDITLNLTREEPLLSAVSTLDRKLKAWYHELPAYFRWQMGSTHDFRSASFREQSCLKLMCEYHFCHLQLYRPFLAPPGNTPSTIAILSQDICIKSASAISAILERYTHLKADWCHFTIDAFAMGCLVHQHVVVGVDRRSAEASRLWLVRSVALLKRCPVRHHKAVSSLARSVEEFLVQRGMDPREHVWRVGREVRKLNPAAHIIPDTIPTTANPITRVHVKAGPTPIYPSTSPSARPTRPTSPHNDLECGYVPPALVHPPDLRRGQSAVLTAGRERHKRQHTCILPVRGLLVHAIARPRDRSRDRGGTRHDIDQRVGIEIWIVGREFIHVTHFGGPA</sequence>
<keyword evidence="6" id="KW-0804">Transcription</keyword>
<dbReference type="EMBL" id="RBNJ01001617">
    <property type="protein sequence ID" value="RUS32969.1"/>
    <property type="molecule type" value="Genomic_DNA"/>
</dbReference>
<dbReference type="PROSITE" id="PS50048">
    <property type="entry name" value="ZN2_CY6_FUNGAL_2"/>
    <property type="match status" value="1"/>
</dbReference>
<dbReference type="GO" id="GO:0005634">
    <property type="term" value="C:nucleus"/>
    <property type="evidence" value="ECO:0007669"/>
    <property type="project" value="UniProtKB-SubCell"/>
</dbReference>
<keyword evidence="3" id="KW-0862">Zinc</keyword>
<dbReference type="SUPFAM" id="SSF57701">
    <property type="entry name" value="Zn2/Cys6 DNA-binding domain"/>
    <property type="match status" value="1"/>
</dbReference>
<dbReference type="Proteomes" id="UP000274822">
    <property type="component" value="Unassembled WGS sequence"/>
</dbReference>
<dbReference type="SMART" id="SM00066">
    <property type="entry name" value="GAL4"/>
    <property type="match status" value="1"/>
</dbReference>
<dbReference type="GO" id="GO:0003677">
    <property type="term" value="F:DNA binding"/>
    <property type="evidence" value="ECO:0007669"/>
    <property type="project" value="UniProtKB-KW"/>
</dbReference>
<dbReference type="Pfam" id="PF04082">
    <property type="entry name" value="Fungal_trans"/>
    <property type="match status" value="1"/>
</dbReference>
<dbReference type="Gene3D" id="4.10.240.10">
    <property type="entry name" value="Zn(2)-C6 fungal-type DNA-binding domain"/>
    <property type="match status" value="1"/>
</dbReference>
<dbReference type="GO" id="GO:0008270">
    <property type="term" value="F:zinc ion binding"/>
    <property type="evidence" value="ECO:0007669"/>
    <property type="project" value="InterPro"/>
</dbReference>
<evidence type="ECO:0000256" key="5">
    <source>
        <dbReference type="ARBA" id="ARBA00023125"/>
    </source>
</evidence>
<keyword evidence="5" id="KW-0238">DNA-binding</keyword>
<dbReference type="CDD" id="cd00067">
    <property type="entry name" value="GAL4"/>
    <property type="match status" value="1"/>
</dbReference>
<protein>
    <recommendedName>
        <fullName evidence="9">Zn(2)-C6 fungal-type domain-containing protein</fullName>
    </recommendedName>
</protein>
<evidence type="ECO:0000313" key="11">
    <source>
        <dbReference type="Proteomes" id="UP000274822"/>
    </source>
</evidence>
<name>A0A433QT53_9FUNG</name>